<evidence type="ECO:0000259" key="6">
    <source>
        <dbReference type="Pfam" id="PF01061"/>
    </source>
</evidence>
<feature type="domain" description="ABC-2 type transporter transmembrane" evidence="6">
    <location>
        <begin position="25"/>
        <end position="200"/>
    </location>
</feature>
<accession>A0ABS4MHA8</accession>
<keyword evidence="2 5" id="KW-0812">Transmembrane</keyword>
<dbReference type="PANTHER" id="PTHR43229">
    <property type="entry name" value="NODULATION PROTEIN J"/>
    <property type="match status" value="1"/>
</dbReference>
<proteinExistence type="predicted"/>
<keyword evidence="3 5" id="KW-1133">Transmembrane helix</keyword>
<evidence type="ECO:0000256" key="5">
    <source>
        <dbReference type="SAM" id="Phobius"/>
    </source>
</evidence>
<protein>
    <submittedName>
        <fullName evidence="7">ABC-2 type transport system permease protein</fullName>
    </submittedName>
</protein>
<feature type="transmembrane region" description="Helical" evidence="5">
    <location>
        <begin position="210"/>
        <end position="232"/>
    </location>
</feature>
<dbReference type="PANTHER" id="PTHR43229:SF2">
    <property type="entry name" value="NODULATION PROTEIN J"/>
    <property type="match status" value="1"/>
</dbReference>
<comment type="subcellular location">
    <subcellularLocation>
        <location evidence="1">Membrane</location>
        <topology evidence="1">Multi-pass membrane protein</topology>
    </subcellularLocation>
</comment>
<evidence type="ECO:0000256" key="1">
    <source>
        <dbReference type="ARBA" id="ARBA00004141"/>
    </source>
</evidence>
<reference evidence="7 8" key="1">
    <citation type="submission" date="2021-03" db="EMBL/GenBank/DDBJ databases">
        <title>Genomic Encyclopedia of Type Strains, Phase IV (KMG-IV): sequencing the most valuable type-strain genomes for metagenomic binning, comparative biology and taxonomic classification.</title>
        <authorList>
            <person name="Goeker M."/>
        </authorList>
    </citation>
    <scope>NUCLEOTIDE SEQUENCE [LARGE SCALE GENOMIC DNA]</scope>
    <source>
        <strain evidence="7 8">DSM 101872</strain>
    </source>
</reference>
<evidence type="ECO:0000256" key="3">
    <source>
        <dbReference type="ARBA" id="ARBA00022989"/>
    </source>
</evidence>
<name>A0ABS4MHA8_9LACO</name>
<evidence type="ECO:0000313" key="8">
    <source>
        <dbReference type="Proteomes" id="UP001519292"/>
    </source>
</evidence>
<dbReference type="InterPro" id="IPR051784">
    <property type="entry name" value="Nod_factor_ABC_transporter"/>
</dbReference>
<organism evidence="7 8">
    <name type="scientific">Lactobacillus colini</name>
    <dbReference type="NCBI Taxonomy" id="1819254"/>
    <lineage>
        <taxon>Bacteria</taxon>
        <taxon>Bacillati</taxon>
        <taxon>Bacillota</taxon>
        <taxon>Bacilli</taxon>
        <taxon>Lactobacillales</taxon>
        <taxon>Lactobacillaceae</taxon>
        <taxon>Lactobacillus</taxon>
    </lineage>
</organism>
<feature type="transmembrane region" description="Helical" evidence="5">
    <location>
        <begin position="21"/>
        <end position="40"/>
    </location>
</feature>
<dbReference type="EMBL" id="JAGGLU010000013">
    <property type="protein sequence ID" value="MBP2058726.1"/>
    <property type="molecule type" value="Genomic_DNA"/>
</dbReference>
<feature type="transmembrane region" description="Helical" evidence="5">
    <location>
        <begin position="124"/>
        <end position="145"/>
    </location>
</feature>
<keyword evidence="4 5" id="KW-0472">Membrane</keyword>
<dbReference type="InterPro" id="IPR013525">
    <property type="entry name" value="ABC2_TM"/>
</dbReference>
<dbReference type="Proteomes" id="UP001519292">
    <property type="component" value="Unassembled WGS sequence"/>
</dbReference>
<feature type="transmembrane region" description="Helical" evidence="5">
    <location>
        <begin position="46"/>
        <end position="72"/>
    </location>
</feature>
<feature type="transmembrane region" description="Helical" evidence="5">
    <location>
        <begin position="157"/>
        <end position="177"/>
    </location>
</feature>
<evidence type="ECO:0000256" key="2">
    <source>
        <dbReference type="ARBA" id="ARBA00022692"/>
    </source>
</evidence>
<dbReference type="Pfam" id="PF01061">
    <property type="entry name" value="ABC2_membrane"/>
    <property type="match status" value="1"/>
</dbReference>
<evidence type="ECO:0000313" key="7">
    <source>
        <dbReference type="EMBL" id="MBP2058726.1"/>
    </source>
</evidence>
<sequence length="236" mass="26253">MSSYRVTLRSIANFDSLQTILVDYLLMPLISLILFLLIAFNSTQDYTRVLIGTAVTTGVATGIGIISASSVYDQNINILDDIVSIRPSIFKYWLPKFVIASIATVVEVILLGSIGLILLGKSYLLWKLFLSLPLIIIISCLLGYFGSVLGIKRENPYWLTNFFSASLVIFSGVIIPVSEYPAWLKIFAELFPISNILDWTMTSSIINSDLLIIITKLLIWTMVCVITDNIVLSKNT</sequence>
<gene>
    <name evidence="7" type="ORF">J2Z60_001915</name>
</gene>
<evidence type="ECO:0000256" key="4">
    <source>
        <dbReference type="ARBA" id="ARBA00023136"/>
    </source>
</evidence>
<dbReference type="RefSeq" id="WP_245328791.1">
    <property type="nucleotide sequence ID" value="NZ_JAGGLU010000013.1"/>
</dbReference>
<comment type="caution">
    <text evidence="7">The sequence shown here is derived from an EMBL/GenBank/DDBJ whole genome shotgun (WGS) entry which is preliminary data.</text>
</comment>
<feature type="transmembrane region" description="Helical" evidence="5">
    <location>
        <begin position="93"/>
        <end position="118"/>
    </location>
</feature>
<keyword evidence="8" id="KW-1185">Reference proteome</keyword>